<evidence type="ECO:0000256" key="7">
    <source>
        <dbReference type="ARBA" id="ARBA00023136"/>
    </source>
</evidence>
<evidence type="ECO:0000256" key="6">
    <source>
        <dbReference type="ARBA" id="ARBA00022989"/>
    </source>
</evidence>
<sequence length="220" mass="24493">MENSLDLSKVMSAIKKNWKLIILLPIIFMLISLLITMFLMKPKYEANTQVLVNQKEKNSQLMAQEVQSNIQLVNTYTEIVKSPRILDEVAKKSKEYSASDIKGMLTVTTQAESQILNINVRNGSKHDAEKVANDIADVFSDKMPDIMNVNNVSVLSSANGTASKVSPNMPINLAIGLILGVILALIIIVLKELFDKRIRTEEDVENELNIPVLGSIQKLK</sequence>
<dbReference type="InterPro" id="IPR003856">
    <property type="entry name" value="LPS_length_determ_N"/>
</dbReference>
<dbReference type="AlphaFoldDB" id="A0A380FY13"/>
<protein>
    <submittedName>
        <fullName evidence="11">Capsular polysaccharide synthesis enzyme CapA</fullName>
    </submittedName>
    <submittedName>
        <fullName evidence="12">Capsule biosynthesis protein CapA</fullName>
    </submittedName>
</protein>
<comment type="subcellular location">
    <subcellularLocation>
        <location evidence="1">Cell membrane</location>
        <topology evidence="1">Multi-pass membrane protein</topology>
    </subcellularLocation>
</comment>
<reference evidence="11 13" key="1">
    <citation type="submission" date="2018-06" db="EMBL/GenBank/DDBJ databases">
        <authorList>
            <consortium name="Pathogen Informatics"/>
            <person name="Doyle S."/>
        </authorList>
    </citation>
    <scope>NUCLEOTIDE SEQUENCE [LARGE SCALE GENOMIC DNA]</scope>
    <source>
        <strain evidence="11 13">NCTC13830</strain>
    </source>
</reference>
<evidence type="ECO:0000256" key="1">
    <source>
        <dbReference type="ARBA" id="ARBA00004651"/>
    </source>
</evidence>
<name>A0A380FY13_9STAP</name>
<dbReference type="InterPro" id="IPR050445">
    <property type="entry name" value="Bact_polysacc_biosynth/exp"/>
</dbReference>
<dbReference type="RefSeq" id="WP_103298991.1">
    <property type="nucleotide sequence ID" value="NZ_PPQT01000144.1"/>
</dbReference>
<evidence type="ECO:0000256" key="4">
    <source>
        <dbReference type="ARBA" id="ARBA00022692"/>
    </source>
</evidence>
<dbReference type="EMBL" id="UHDO01000001">
    <property type="protein sequence ID" value="SUM42843.1"/>
    <property type="molecule type" value="Genomic_DNA"/>
</dbReference>
<evidence type="ECO:0000313" key="14">
    <source>
        <dbReference type="Proteomes" id="UP000297598"/>
    </source>
</evidence>
<evidence type="ECO:0000313" key="12">
    <source>
        <dbReference type="EMBL" id="TGE16672.1"/>
    </source>
</evidence>
<evidence type="ECO:0000256" key="9">
    <source>
        <dbReference type="SAM" id="Phobius"/>
    </source>
</evidence>
<dbReference type="GO" id="GO:0000271">
    <property type="term" value="P:polysaccharide biosynthetic process"/>
    <property type="evidence" value="ECO:0007669"/>
    <property type="project" value="UniProtKB-KW"/>
</dbReference>
<dbReference type="Proteomes" id="UP000297598">
    <property type="component" value="Unassembled WGS sequence"/>
</dbReference>
<dbReference type="PANTHER" id="PTHR32309:SF13">
    <property type="entry name" value="FERRIC ENTEROBACTIN TRANSPORT PROTEIN FEPE"/>
    <property type="match status" value="1"/>
</dbReference>
<feature type="domain" description="Polysaccharide chain length determinant N-terminal" evidence="10">
    <location>
        <begin position="3"/>
        <end position="92"/>
    </location>
</feature>
<dbReference type="Pfam" id="PF02706">
    <property type="entry name" value="Wzz"/>
    <property type="match status" value="1"/>
</dbReference>
<proteinExistence type="inferred from homology"/>
<keyword evidence="5" id="KW-0972">Capsule biogenesis/degradation</keyword>
<evidence type="ECO:0000256" key="3">
    <source>
        <dbReference type="ARBA" id="ARBA00022475"/>
    </source>
</evidence>
<evidence type="ECO:0000313" key="13">
    <source>
        <dbReference type="Proteomes" id="UP000254047"/>
    </source>
</evidence>
<evidence type="ECO:0000256" key="2">
    <source>
        <dbReference type="ARBA" id="ARBA00006683"/>
    </source>
</evidence>
<evidence type="ECO:0000256" key="8">
    <source>
        <dbReference type="ARBA" id="ARBA00023169"/>
    </source>
</evidence>
<comment type="similarity">
    <text evidence="2">Belongs to the CpsC/CapA family.</text>
</comment>
<evidence type="ECO:0000259" key="10">
    <source>
        <dbReference type="Pfam" id="PF02706"/>
    </source>
</evidence>
<organism evidence="11 13">
    <name type="scientific">Staphylococcus petrasii</name>
    <dbReference type="NCBI Taxonomy" id="1276936"/>
    <lineage>
        <taxon>Bacteria</taxon>
        <taxon>Bacillati</taxon>
        <taxon>Bacillota</taxon>
        <taxon>Bacilli</taxon>
        <taxon>Bacillales</taxon>
        <taxon>Staphylococcaceae</taxon>
        <taxon>Staphylococcus</taxon>
    </lineage>
</organism>
<keyword evidence="4 9" id="KW-0812">Transmembrane</keyword>
<feature type="transmembrane region" description="Helical" evidence="9">
    <location>
        <begin position="20"/>
        <end position="40"/>
    </location>
</feature>
<dbReference type="GO" id="GO:0004713">
    <property type="term" value="F:protein tyrosine kinase activity"/>
    <property type="evidence" value="ECO:0007669"/>
    <property type="project" value="TreeGrafter"/>
</dbReference>
<keyword evidence="14" id="KW-1185">Reference proteome</keyword>
<keyword evidence="6 9" id="KW-1133">Transmembrane helix</keyword>
<accession>A0A380FY13</accession>
<keyword evidence="8" id="KW-0270">Exopolysaccharide synthesis</keyword>
<dbReference type="Proteomes" id="UP000254047">
    <property type="component" value="Unassembled WGS sequence"/>
</dbReference>
<dbReference type="OrthoDB" id="2360475at2"/>
<reference evidence="12 14" key="2">
    <citation type="submission" date="2019-04" db="EMBL/GenBank/DDBJ databases">
        <title>Genomic characterization of Staphylococcus petrasii strains.</title>
        <authorList>
            <person name="Vrbovska V."/>
            <person name="Kovarovic V."/>
            <person name="Maslanova I."/>
            <person name="Indrakova A."/>
            <person name="Petras P."/>
            <person name="Sedo O."/>
            <person name="Svec P."/>
            <person name="Fisarova L."/>
            <person name="Sedlacek I."/>
            <person name="Doskar J."/>
            <person name="Pantucek R."/>
        </authorList>
    </citation>
    <scope>NUCLEOTIDE SEQUENCE [LARGE SCALE GENOMIC DNA]</scope>
    <source>
        <strain evidence="12 14">P5404</strain>
    </source>
</reference>
<dbReference type="PANTHER" id="PTHR32309">
    <property type="entry name" value="TYROSINE-PROTEIN KINASE"/>
    <property type="match status" value="1"/>
</dbReference>
<evidence type="ECO:0000256" key="5">
    <source>
        <dbReference type="ARBA" id="ARBA00022903"/>
    </source>
</evidence>
<gene>
    <name evidence="11" type="primary">cap8A_2</name>
    <name evidence="12" type="ORF">BJR09_08885</name>
    <name evidence="11" type="ORF">NCTC13830_00365</name>
</gene>
<dbReference type="EMBL" id="SRLS01000013">
    <property type="protein sequence ID" value="TGE16672.1"/>
    <property type="molecule type" value="Genomic_DNA"/>
</dbReference>
<evidence type="ECO:0000313" key="11">
    <source>
        <dbReference type="EMBL" id="SUM42843.1"/>
    </source>
</evidence>
<keyword evidence="7 9" id="KW-0472">Membrane</keyword>
<keyword evidence="3" id="KW-1003">Cell membrane</keyword>
<feature type="transmembrane region" description="Helical" evidence="9">
    <location>
        <begin position="171"/>
        <end position="190"/>
    </location>
</feature>
<dbReference type="GO" id="GO:0005886">
    <property type="term" value="C:plasma membrane"/>
    <property type="evidence" value="ECO:0007669"/>
    <property type="project" value="UniProtKB-SubCell"/>
</dbReference>